<evidence type="ECO:0000313" key="3">
    <source>
        <dbReference type="EMBL" id="KAE9140475.1"/>
    </source>
</evidence>
<evidence type="ECO:0000313" key="5">
    <source>
        <dbReference type="EMBL" id="KAE9155300.1"/>
    </source>
</evidence>
<evidence type="ECO:0000313" key="7">
    <source>
        <dbReference type="EMBL" id="KAE9256303.1"/>
    </source>
</evidence>
<dbReference type="EMBL" id="QXGA01000016">
    <property type="protein sequence ID" value="KAE9155300.1"/>
    <property type="molecule type" value="Genomic_DNA"/>
</dbReference>
<evidence type="ECO:0000313" key="6">
    <source>
        <dbReference type="EMBL" id="KAE9238567.1"/>
    </source>
</evidence>
<dbReference type="EMBL" id="QXGB01000003">
    <property type="protein sequence ID" value="KAE9238567.1"/>
    <property type="molecule type" value="Genomic_DNA"/>
</dbReference>
<dbReference type="Proteomes" id="UP000440732">
    <property type="component" value="Unassembled WGS sequence"/>
</dbReference>
<evidence type="ECO:0000313" key="12">
    <source>
        <dbReference type="Proteomes" id="UP000433483"/>
    </source>
</evidence>
<dbReference type="AlphaFoldDB" id="A0A6A3MM52"/>
<dbReference type="CDD" id="cd09272">
    <property type="entry name" value="RNase_HI_RT_Ty1"/>
    <property type="match status" value="1"/>
</dbReference>
<dbReference type="EMBL" id="QXFY01000021">
    <property type="protein sequence ID" value="KAE9361563.1"/>
    <property type="molecule type" value="Genomic_DNA"/>
</dbReference>
<organism evidence="2 17">
    <name type="scientific">Phytophthora fragariae</name>
    <dbReference type="NCBI Taxonomy" id="53985"/>
    <lineage>
        <taxon>Eukaryota</taxon>
        <taxon>Sar</taxon>
        <taxon>Stramenopiles</taxon>
        <taxon>Oomycota</taxon>
        <taxon>Peronosporomycetes</taxon>
        <taxon>Peronosporales</taxon>
        <taxon>Peronosporaceae</taxon>
        <taxon>Phytophthora</taxon>
    </lineage>
</organism>
<accession>A0A6A3MM52</accession>
<evidence type="ECO:0000313" key="9">
    <source>
        <dbReference type="EMBL" id="KAE9330855.1"/>
    </source>
</evidence>
<dbReference type="EMBL" id="QXGD01000003">
    <property type="protein sequence ID" value="KAE9258340.1"/>
    <property type="molecule type" value="Genomic_DNA"/>
</dbReference>
<evidence type="ECO:0000313" key="16">
    <source>
        <dbReference type="Proteomes" id="UP000441208"/>
    </source>
</evidence>
<keyword evidence="12" id="KW-1185">Reference proteome</keyword>
<dbReference type="Proteomes" id="UP000437068">
    <property type="component" value="Unassembled WGS sequence"/>
</dbReference>
<dbReference type="EMBL" id="QXFX01000003">
    <property type="protein sequence ID" value="KAE9140475.1"/>
    <property type="molecule type" value="Genomic_DNA"/>
</dbReference>
<dbReference type="Proteomes" id="UP000441208">
    <property type="component" value="Unassembled WGS sequence"/>
</dbReference>
<dbReference type="Proteomes" id="UP000476176">
    <property type="component" value="Unassembled WGS sequence"/>
</dbReference>
<protein>
    <recommendedName>
        <fullName evidence="21">Polyprotein</fullName>
    </recommendedName>
</protein>
<dbReference type="Proteomes" id="UP000433483">
    <property type="component" value="Unassembled WGS sequence"/>
</dbReference>
<gene>
    <name evidence="9" type="ORF">PF001_g195</name>
    <name evidence="8" type="ORF">PF002_g189</name>
    <name evidence="7" type="ORF">PF004_g136</name>
    <name evidence="6" type="ORF">PF005_g193</name>
    <name evidence="5" type="ORF">PF006_g732</name>
    <name evidence="4" type="ORF">PF007_g194</name>
    <name evidence="10" type="ORF">PF008_g927</name>
    <name evidence="1" type="ORF">PF009_g193</name>
    <name evidence="3" type="ORF">PF010_g189</name>
    <name evidence="2" type="ORF">PF011_g615</name>
</gene>
<dbReference type="EMBL" id="QXFW01000014">
    <property type="protein sequence ID" value="KAE9030450.1"/>
    <property type="molecule type" value="Genomic_DNA"/>
</dbReference>
<sequence length="121" mass="13243">MQEAAVALSTAEAEFVAASIGGQDVLRLNELFKEIGLSVKLPIEMKMDNQAAMKQLTNEVSSSKAKHIDIRIKFLRDYVEKCVVVPTYVGSKDMLADLHTKALPSERVLALREKIGLVGGD</sequence>
<dbReference type="Proteomes" id="UP000486351">
    <property type="component" value="Unassembled WGS sequence"/>
</dbReference>
<dbReference type="Proteomes" id="UP000429523">
    <property type="component" value="Unassembled WGS sequence"/>
</dbReference>
<dbReference type="Proteomes" id="UP000488956">
    <property type="component" value="Unassembled WGS sequence"/>
</dbReference>
<evidence type="ECO:0000313" key="20">
    <source>
        <dbReference type="Proteomes" id="UP000488956"/>
    </source>
</evidence>
<dbReference type="EMBL" id="QXFZ01000003">
    <property type="protein sequence ID" value="KAE9141535.1"/>
    <property type="molecule type" value="Genomic_DNA"/>
</dbReference>
<name>A0A6A3MM52_9STRA</name>
<dbReference type="EMBL" id="QXGF01000003">
    <property type="protein sequence ID" value="KAE8950325.1"/>
    <property type="molecule type" value="Genomic_DNA"/>
</dbReference>
<dbReference type="EMBL" id="QXGC01000003">
    <property type="protein sequence ID" value="KAE9256303.1"/>
    <property type="molecule type" value="Genomic_DNA"/>
</dbReference>
<evidence type="ECO:0000313" key="4">
    <source>
        <dbReference type="EMBL" id="KAE9141535.1"/>
    </source>
</evidence>
<proteinExistence type="predicted"/>
<dbReference type="EMBL" id="QXGE01000003">
    <property type="protein sequence ID" value="KAE9330855.1"/>
    <property type="molecule type" value="Genomic_DNA"/>
</dbReference>
<evidence type="ECO:0000313" key="18">
    <source>
        <dbReference type="Proteomes" id="UP000476176"/>
    </source>
</evidence>
<dbReference type="Proteomes" id="UP000440367">
    <property type="component" value="Unassembled WGS sequence"/>
</dbReference>
<evidence type="ECO:0000313" key="17">
    <source>
        <dbReference type="Proteomes" id="UP000460718"/>
    </source>
</evidence>
<dbReference type="OrthoDB" id="105102at2759"/>
<evidence type="ECO:0000313" key="1">
    <source>
        <dbReference type="EMBL" id="KAE8950325.1"/>
    </source>
</evidence>
<evidence type="ECO:0000313" key="2">
    <source>
        <dbReference type="EMBL" id="KAE9030450.1"/>
    </source>
</evidence>
<dbReference type="Proteomes" id="UP000460718">
    <property type="component" value="Unassembled WGS sequence"/>
</dbReference>
<comment type="caution">
    <text evidence="2">The sequence shown here is derived from an EMBL/GenBank/DDBJ whole genome shotgun (WGS) entry which is preliminary data.</text>
</comment>
<evidence type="ECO:0000313" key="11">
    <source>
        <dbReference type="Proteomes" id="UP000429523"/>
    </source>
</evidence>
<evidence type="ECO:0008006" key="21">
    <source>
        <dbReference type="Google" id="ProtNLM"/>
    </source>
</evidence>
<reference evidence="17 18" key="1">
    <citation type="submission" date="2018-09" db="EMBL/GenBank/DDBJ databases">
        <title>Genomic investigation of the strawberry pathogen Phytophthora fragariae indicates pathogenicity is determined by transcriptional variation in three key races.</title>
        <authorList>
            <person name="Adams T.M."/>
            <person name="Armitage A.D."/>
            <person name="Sobczyk M.K."/>
            <person name="Bates H.J."/>
            <person name="Dunwell J.M."/>
            <person name="Nellist C.F."/>
            <person name="Harrison R.J."/>
        </authorList>
    </citation>
    <scope>NUCLEOTIDE SEQUENCE [LARGE SCALE GENOMIC DNA]</scope>
    <source>
        <strain evidence="9 13">A4</strain>
        <strain evidence="8 14">BC-1</strain>
        <strain evidence="7 18">BC-23</strain>
        <strain evidence="6 12">NOV-27</strain>
        <strain evidence="5 15">NOV-5</strain>
        <strain evidence="4 16">NOV-71</strain>
        <strain evidence="10 19">NOV-77</strain>
        <strain evidence="1 11">NOV-9</strain>
        <strain evidence="3 20">ONT-3</strain>
        <strain evidence="2 17">SCRP245</strain>
    </source>
</reference>
<evidence type="ECO:0000313" key="19">
    <source>
        <dbReference type="Proteomes" id="UP000486351"/>
    </source>
</evidence>
<evidence type="ECO:0000313" key="14">
    <source>
        <dbReference type="Proteomes" id="UP000440367"/>
    </source>
</evidence>
<evidence type="ECO:0000313" key="15">
    <source>
        <dbReference type="Proteomes" id="UP000440732"/>
    </source>
</evidence>
<evidence type="ECO:0000313" key="10">
    <source>
        <dbReference type="EMBL" id="KAE9361563.1"/>
    </source>
</evidence>
<evidence type="ECO:0000313" key="8">
    <source>
        <dbReference type="EMBL" id="KAE9258340.1"/>
    </source>
</evidence>
<evidence type="ECO:0000313" key="13">
    <source>
        <dbReference type="Proteomes" id="UP000437068"/>
    </source>
</evidence>